<keyword evidence="5" id="KW-0677">Repeat</keyword>
<dbReference type="Pfam" id="PF12780">
    <property type="entry name" value="AAA_8"/>
    <property type="match status" value="1"/>
</dbReference>
<dbReference type="InterPro" id="IPR013594">
    <property type="entry name" value="Dynein_heavy_tail"/>
</dbReference>
<keyword evidence="13" id="KW-0505">Motor protein</keyword>
<evidence type="ECO:0000256" key="6">
    <source>
        <dbReference type="ARBA" id="ARBA00022741"/>
    </source>
</evidence>
<dbReference type="InterPro" id="IPR041228">
    <property type="entry name" value="Dynein_C"/>
</dbReference>
<dbReference type="FunFam" id="3.40.50.300:FF:000063">
    <property type="entry name" value="dynein heavy chain 6, axonemal"/>
    <property type="match status" value="1"/>
</dbReference>
<keyword evidence="15" id="KW-0966">Cell projection</keyword>
<proteinExistence type="inferred from homology"/>
<evidence type="ECO:0000256" key="13">
    <source>
        <dbReference type="ARBA" id="ARBA00023175"/>
    </source>
</evidence>
<keyword evidence="9" id="KW-0282">Flagellum</keyword>
<dbReference type="InterPro" id="IPR035699">
    <property type="entry name" value="AAA_6"/>
</dbReference>
<evidence type="ECO:0000256" key="14">
    <source>
        <dbReference type="ARBA" id="ARBA00023212"/>
    </source>
</evidence>
<feature type="coiled-coil region" evidence="16">
    <location>
        <begin position="3373"/>
        <end position="3400"/>
    </location>
</feature>
<keyword evidence="12" id="KW-0969">Cilium</keyword>
<dbReference type="Gene3D" id="1.10.8.720">
    <property type="entry name" value="Region D6 of dynein motor"/>
    <property type="match status" value="1"/>
</dbReference>
<dbReference type="Proteomes" id="UP001255856">
    <property type="component" value="Unassembled WGS sequence"/>
</dbReference>
<dbReference type="Pfam" id="PF03028">
    <property type="entry name" value="Dynein_heavy"/>
    <property type="match status" value="1"/>
</dbReference>
<keyword evidence="4" id="KW-0493">Microtubule</keyword>
<evidence type="ECO:0000256" key="12">
    <source>
        <dbReference type="ARBA" id="ARBA00023069"/>
    </source>
</evidence>
<dbReference type="Gene3D" id="3.10.490.20">
    <property type="match status" value="1"/>
</dbReference>
<keyword evidence="14" id="KW-0206">Cytoskeleton</keyword>
<dbReference type="Pfam" id="PF18198">
    <property type="entry name" value="AAA_lid_11"/>
    <property type="match status" value="1"/>
</dbReference>
<dbReference type="PANTHER" id="PTHR45703:SF37">
    <property type="entry name" value="DYNEINS HEAVY CHAIN"/>
    <property type="match status" value="1"/>
</dbReference>
<evidence type="ECO:0000256" key="5">
    <source>
        <dbReference type="ARBA" id="ARBA00022737"/>
    </source>
</evidence>
<dbReference type="InterPro" id="IPR041658">
    <property type="entry name" value="AAA_lid_11"/>
</dbReference>
<dbReference type="InterPro" id="IPR004273">
    <property type="entry name" value="Dynein_heavy_D6_P-loop"/>
</dbReference>
<keyword evidence="8" id="KW-0067">ATP-binding</keyword>
<comment type="subcellular location">
    <subcellularLocation>
        <location evidence="1">Cytoplasm</location>
        <location evidence="1">Cytoskeleton</location>
        <location evidence="1">Flagellum axoneme</location>
    </subcellularLocation>
</comment>
<dbReference type="InterPro" id="IPR024317">
    <property type="entry name" value="Dynein_heavy_chain_D4_dom"/>
</dbReference>
<evidence type="ECO:0000256" key="1">
    <source>
        <dbReference type="ARBA" id="ARBA00004611"/>
    </source>
</evidence>
<comment type="similarity">
    <text evidence="2">Belongs to the dynein heavy chain family.</text>
</comment>
<dbReference type="FunFam" id="1.20.920.20:FF:000001">
    <property type="entry name" value="dynein heavy chain 2, axonemal"/>
    <property type="match status" value="1"/>
</dbReference>
<comment type="caution">
    <text evidence="18">The sequence shown here is derived from an EMBL/GenBank/DDBJ whole genome shotgun (WGS) entry which is preliminary data.</text>
</comment>
<dbReference type="PROSITE" id="PS50225">
    <property type="entry name" value="SOCS"/>
    <property type="match status" value="1"/>
</dbReference>
<evidence type="ECO:0000256" key="3">
    <source>
        <dbReference type="ARBA" id="ARBA00022490"/>
    </source>
</evidence>
<dbReference type="SUPFAM" id="SSF52540">
    <property type="entry name" value="P-loop containing nucleoside triphosphate hydrolases"/>
    <property type="match status" value="4"/>
</dbReference>
<dbReference type="InterPro" id="IPR043157">
    <property type="entry name" value="Dynein_AAA1S"/>
</dbReference>
<keyword evidence="11 16" id="KW-0175">Coiled coil</keyword>
<dbReference type="InterPro" id="IPR043160">
    <property type="entry name" value="Dynein_C_barrel"/>
</dbReference>
<evidence type="ECO:0000256" key="4">
    <source>
        <dbReference type="ARBA" id="ARBA00022701"/>
    </source>
</evidence>
<keyword evidence="3" id="KW-0963">Cytoplasm</keyword>
<evidence type="ECO:0000256" key="16">
    <source>
        <dbReference type="SAM" id="Coils"/>
    </source>
</evidence>
<dbReference type="Pfam" id="PF22597">
    <property type="entry name" value="DYN_lid"/>
    <property type="match status" value="1"/>
</dbReference>
<dbReference type="Pfam" id="PF08393">
    <property type="entry name" value="DHC_N2"/>
    <property type="match status" value="1"/>
</dbReference>
<dbReference type="InterPro" id="IPR035706">
    <property type="entry name" value="AAA_9"/>
</dbReference>
<dbReference type="EMBL" id="JASFZW010000006">
    <property type="protein sequence ID" value="KAK2077365.1"/>
    <property type="molecule type" value="Genomic_DNA"/>
</dbReference>
<evidence type="ECO:0000256" key="8">
    <source>
        <dbReference type="ARBA" id="ARBA00022840"/>
    </source>
</evidence>
<evidence type="ECO:0000256" key="2">
    <source>
        <dbReference type="ARBA" id="ARBA00008887"/>
    </source>
</evidence>
<dbReference type="GO" id="GO:0005874">
    <property type="term" value="C:microtubule"/>
    <property type="evidence" value="ECO:0007669"/>
    <property type="project" value="UniProtKB-KW"/>
</dbReference>
<dbReference type="InterPro" id="IPR001496">
    <property type="entry name" value="SOCS_box"/>
</dbReference>
<dbReference type="InterPro" id="IPR013602">
    <property type="entry name" value="Dynein_heavy_linker"/>
</dbReference>
<keyword evidence="19" id="KW-1185">Reference proteome</keyword>
<dbReference type="Gene3D" id="1.10.472.130">
    <property type="match status" value="1"/>
</dbReference>
<dbReference type="Gene3D" id="3.40.50.300">
    <property type="entry name" value="P-loop containing nucleotide triphosphate hydrolases"/>
    <property type="match status" value="6"/>
</dbReference>
<evidence type="ECO:0000256" key="10">
    <source>
        <dbReference type="ARBA" id="ARBA00023017"/>
    </source>
</evidence>
<accession>A0AAD9IHJ5</accession>
<dbReference type="InterPro" id="IPR042219">
    <property type="entry name" value="AAA_lid_11_sf"/>
</dbReference>
<dbReference type="Gene3D" id="1.20.58.1120">
    <property type="match status" value="1"/>
</dbReference>
<dbReference type="InterPro" id="IPR042222">
    <property type="entry name" value="Dynein_2_N"/>
</dbReference>
<dbReference type="Pfam" id="PF18199">
    <property type="entry name" value="Dynein_C"/>
    <property type="match status" value="1"/>
</dbReference>
<dbReference type="Gene3D" id="1.20.920.30">
    <property type="match status" value="1"/>
</dbReference>
<evidence type="ECO:0000256" key="11">
    <source>
        <dbReference type="ARBA" id="ARBA00023054"/>
    </source>
</evidence>
<evidence type="ECO:0000256" key="7">
    <source>
        <dbReference type="ARBA" id="ARBA00022794"/>
    </source>
</evidence>
<dbReference type="GO" id="GO:0045505">
    <property type="term" value="F:dynein intermediate chain binding"/>
    <property type="evidence" value="ECO:0007669"/>
    <property type="project" value="InterPro"/>
</dbReference>
<dbReference type="Pfam" id="PF12781">
    <property type="entry name" value="AAA_9"/>
    <property type="match status" value="1"/>
</dbReference>
<dbReference type="InterPro" id="IPR024743">
    <property type="entry name" value="Dynein_HC_stalk"/>
</dbReference>
<dbReference type="FunFam" id="1.20.140.100:FF:000003">
    <property type="entry name" value="Dynein, axonemal, heavy chain 5"/>
    <property type="match status" value="1"/>
</dbReference>
<evidence type="ECO:0000256" key="15">
    <source>
        <dbReference type="ARBA" id="ARBA00023273"/>
    </source>
</evidence>
<dbReference type="InterPro" id="IPR042228">
    <property type="entry name" value="Dynein_linker_3"/>
</dbReference>
<dbReference type="Pfam" id="PF08385">
    <property type="entry name" value="DHC_N1"/>
    <property type="match status" value="1"/>
</dbReference>
<dbReference type="Pfam" id="PF12777">
    <property type="entry name" value="MT"/>
    <property type="match status" value="1"/>
</dbReference>
<dbReference type="Gene3D" id="1.20.920.20">
    <property type="match status" value="1"/>
</dbReference>
<dbReference type="InterPro" id="IPR041466">
    <property type="entry name" value="Dynein_AAA5_ext"/>
</dbReference>
<feature type="domain" description="SOCS box" evidence="17">
    <location>
        <begin position="2099"/>
        <end position="2144"/>
    </location>
</feature>
<evidence type="ECO:0000259" key="17">
    <source>
        <dbReference type="PROSITE" id="PS50225"/>
    </source>
</evidence>
<dbReference type="InterPro" id="IPR026983">
    <property type="entry name" value="DHC"/>
</dbReference>
<protein>
    <recommendedName>
        <fullName evidence="17">SOCS box domain-containing protein</fullName>
    </recommendedName>
</protein>
<dbReference type="GO" id="GO:0051959">
    <property type="term" value="F:dynein light intermediate chain binding"/>
    <property type="evidence" value="ECO:0007669"/>
    <property type="project" value="InterPro"/>
</dbReference>
<dbReference type="FunFam" id="3.40.50.300:FF:000049">
    <property type="entry name" value="Dynein, axonemal, heavy chain 5"/>
    <property type="match status" value="1"/>
</dbReference>
<dbReference type="GO" id="GO:0008569">
    <property type="term" value="F:minus-end-directed microtubule motor activity"/>
    <property type="evidence" value="ECO:0007669"/>
    <property type="project" value="InterPro"/>
</dbReference>
<dbReference type="Gene3D" id="1.20.1270.280">
    <property type="match status" value="1"/>
</dbReference>
<reference evidence="18" key="1">
    <citation type="submission" date="2021-01" db="EMBL/GenBank/DDBJ databases">
        <authorList>
            <person name="Eckstrom K.M.E."/>
        </authorList>
    </citation>
    <scope>NUCLEOTIDE SEQUENCE</scope>
    <source>
        <strain evidence="18">UVCC 0001</strain>
    </source>
</reference>
<dbReference type="FunFam" id="1.10.8.1220:FF:000001">
    <property type="entry name" value="Dynein axonemal heavy chain 5"/>
    <property type="match status" value="1"/>
</dbReference>
<dbReference type="Gene3D" id="3.20.180.20">
    <property type="entry name" value="Dynein heavy chain, N-terminal domain 2"/>
    <property type="match status" value="1"/>
</dbReference>
<dbReference type="GO" id="GO:0030286">
    <property type="term" value="C:dynein complex"/>
    <property type="evidence" value="ECO:0007669"/>
    <property type="project" value="UniProtKB-KW"/>
</dbReference>
<dbReference type="InterPro" id="IPR054354">
    <property type="entry name" value="DYNC2H1-like_lid"/>
</dbReference>
<dbReference type="Gene3D" id="1.10.8.710">
    <property type="match status" value="1"/>
</dbReference>
<dbReference type="GO" id="GO:0060271">
    <property type="term" value="P:cilium assembly"/>
    <property type="evidence" value="ECO:0007669"/>
    <property type="project" value="UniProtKB-ARBA"/>
</dbReference>
<dbReference type="PANTHER" id="PTHR45703">
    <property type="entry name" value="DYNEIN HEAVY CHAIN"/>
    <property type="match status" value="1"/>
</dbReference>
<evidence type="ECO:0000313" key="19">
    <source>
        <dbReference type="Proteomes" id="UP001255856"/>
    </source>
</evidence>
<keyword evidence="6" id="KW-0547">Nucleotide-binding</keyword>
<dbReference type="InterPro" id="IPR003593">
    <property type="entry name" value="AAA+_ATPase"/>
</dbReference>
<dbReference type="Pfam" id="PF17852">
    <property type="entry name" value="Dynein_AAA_lid"/>
    <property type="match status" value="1"/>
</dbReference>
<dbReference type="GO" id="GO:0007018">
    <property type="term" value="P:microtubule-based movement"/>
    <property type="evidence" value="ECO:0007669"/>
    <property type="project" value="InterPro"/>
</dbReference>
<dbReference type="Gene3D" id="1.10.8.1220">
    <property type="match status" value="1"/>
</dbReference>
<dbReference type="FunFam" id="1.10.8.710:FF:000003">
    <property type="entry name" value="Dynein axonemal heavy chain 5"/>
    <property type="match status" value="1"/>
</dbReference>
<keyword evidence="7" id="KW-0970">Cilium biogenesis/degradation</keyword>
<dbReference type="InterPro" id="IPR027417">
    <property type="entry name" value="P-loop_NTPase"/>
</dbReference>
<sequence>MEYVVQEKCLAVIKQEAGGGPAHAGFAFAELGPQVVPLIWALFSACGLESGVECYATLASAARLQGLGSSAQDANEMEFRPIDPSDAASLQAGDHRSFNKMAAANPERAARCVDLLTSWGATLRARCAAAPQAPCPGIAEELTAWIERRVALTAAQEFAQSFVCRCVAGVVNALKSPVAAEWRMEVQALSEALSDTTDCVQYLEELHRILQDLTLGSDHASDSITPAAKLVSALAVVKRASRHFAKPPNMQSLTQVVTLELASAARRFLLSAGSILGQDPGPLLDRLHTARQLIKAWMVAIGDPQAGLGPQEPAVASAEAWMARLSQLLEVAGLRLQAHALRGFADVDGVGAVLTRLESALQSLEPREEDLLQPSAGHVEAAVTAVCKAADACLARLTEIFEAALAASTYSGDALSLLLRLEALPIRCSLDVAAKREAVFQTMFTADLEATERQYERHKLSEGWVRGGKPMSAGIVWVRRLLAYVEAPMEQFGRWPALLAAPESKKIVRRYNRLAETLVQAELVWCRGWGASLDRLPAALAAPLLARSEGRLVVNLQSSTLLALQEVPQFRRLGLRSAWDPATLLKHRARLEGAYNRLRSVLQAGPGGDWEALHSRVPGQLVQLMAPCLEYGRAQIEKGLGLSWESTLLDGFLHAAEQVVAQTESVLEDVLLVWTRQVEEGLRSLAGFAFMAEAPEGEPEPVEVFCARQLSHFALQTVAAKAVAERLAQALDRAGCILSQWSEAHGCAPAAHAAALQGLRKALQARVAETAQAALARSIQRLYDQLSGDDTRPALLRLEVHLINGALCPLPGLSTIKHQLLDMLEQMAARVQDVQLLGHAGGTEVSPAIGALVREVDGALTAALRAVEGVLAVGSLPSVQDCAFLWGQDAAQELEAFAASGPALEEYVDRLALFDRLEAGVQTRVSFVRHGAFQVDARPLTAELLAELGAWRGALTARLRDEGAAALRELSARLEGLTAGLDRPVEDLEDFRLVSETLAAVRELEADFEAQIEPAECIYQILARADVSLPKAETDLLLDLRYSWKKLLTMGQEMANVGLQRQLLADLGALKADAETFRLEWEREAPLLSALAPQEALNRVTHYQQTVLLRWTRFEFCAAGEALFGMPRTRLPQLAALLAGIRDVHEFFTLHAESAAEIEKHSALSWKDVQEALERLTDQHARFLARLAPLLGKESLQGLEALAASRDAMEHVSGSLALISSLGKPSVRPRDELDELFSDAVREEQIERKLSLLEEQWSSETLTLGDHKGRAACILKAAETSQLLERLEDSLLSLNSMLSNRHSGPFRPAIQLWLSRLSAISDVMDQWLLAQNMWMYMEAVFSGGGIVRQLPQEARRFAAIDKIYEKLLKHGAESRTCLAACCLSDVPQHVLPGLMEQLELIQKSLSAYLESKRGEFARFYFVADATLLEILSLGSDPAAVIPHFQSGLFDGLYNLVADAKDASLMLAMESPEGEVVPFAQPVQARGNAEIWLQSVLNGMQETLRVSARKALREVYEQDLETFVFTHPAQIALLGLQFMWTMDVHLALVNAARDKTALVKAQRKADGVLQALVELTLKKSLTPTQRTALETCITVHMHQKEALDDLVRSKVKDPYDFEWQKQARFYWHEEKKTVQVSICDVDFEYCFEYLGVKERLVITPLTDICYVSLSQALGMFMGGAPAGPAGTGKTETTKDLGNMLGKYVMVFNCSDQMDIKSMGKILKGLAKARKGWAGLWGCFDEFNRINVDVLSQKQTFIFTDGTPVALDPRVGIFITMNPGYAGRQELPENLKVQFRGVTMMVPNRQIIMKVKLAACGFQENAALSRKFDALYLLCEQQLTRQPHYDFGLRNILAVLRSCGALKRENPQQSELQLLMRALRDMNTSKLVSADLPLFLKLLEDVFPGQKPEKVPAGGIHAALRSAIRDAGLQAHGPWLSKCLQLHDTCQVRHGIVVVGPAGSGKSSAIDVLAAAYTSLGQKTVVWRMNPKAVTTNQMFGQMDPVTGEWVDGILAVLWRRAARARHQNTWIVLDGPVDAIWIENLNSVLDDNRVLTLSNGDRIQMTSRMRAIFECENLRHASPATVSRAGIVYLSQADLGWEPILDSWLQQRRAAEASALQPLCKRVIERTLEQARSEWTFLTPVPDSILVESALTLLAGVLAAAQDGPLTPAPALLERSLLFALAWAIGSLLDSRHRPAFDACLRGLSQQCPDPVDGASSVFDFVLDAATGRWASWASQTPEWAYPAPGSAVGLAQSLVTTPDSVRYSHLIRLIHAAGKPAMIVGAAGTGKTTLARQCLALGGPEAASKELILSHLTTPHVLQSSLERCLERRQGRSFGPPTGRVLSLLIDDVNMPATNVWGDQPANELLRQILEHKSYYSLSKPIGDLNSIVDVHFVACLRVQEAGAPEITDRLKRQFVLLGLAQPTDVEARRLFGAILEGRFRGGPQPSGLASDLAAATLGLLGRARAALTPTLAKPHYQFSLHDAARLVQGMMHACDAAWRADAGYLVRLWAHEAQRVLCDKLATPADREWMLGCIRAEARAGAGAGRGGAGLRRLVQAQRPPSGRAAGPELVLFDDALEHALRLCRVLGMERGSALLVGVGGSGKQSLARLAASVAGLAVFSITLTKQYSTPYFLEDLKTLCKTLLLKAQPVCFLLVESDIRDLAFLQYLNQLLVTGNIPDLFPRDELDTLLSELRPAMKAAWPRAADSTENVRAFMAECTRSRLHLVLCCSPTRSLLAEWVQQFPSLVAACQVDWFMPWPTDALLEVAARFLAERGVGPQDSPRLGQSMAAIHDLIATQCQAYLSQTGRHVHVTPKSFTCFVQTFTSLYQRKLAYIQNHVDTLSGGLQKMAETRADVARLQDQLATKTVKLESAAAAAQSLLQQMSASTGQAEADRQRVAAIVEGVTAKASQIATVKNDAEKELEEAQPALQAALAALNSITPTDITSLKALKNPPNIVKRIFDCVLLLRHFPLNPVAYIELKGATVIEGSYEEAVKMMGDLNFLQALTNFPKEAINDETVELLQPYFSAPDFNFASAKKASGNVAGLCNWAEAMCKYHAVATQVEPKIVALREAEAELRVAGRERMEAESDLAIVQAKLCEMQQKFDAAISQKQALEADLASAQTRMSTASTLLLALGDEETRWSVQLEQYKRGAKALVGDCLLASSFMSYLGPFSKGVRDTLLHKDLTALLQRMAVPITDGFQLLEFLVDEEEKLRWATDGLPGDDASLQIGVLISRAGQTPLLIDPQGQARAWILQMGKPMGIQAVQFSDQDFKAALEASVSEGRPLLIENVEETIDPILDPILEQKFVRRGTKTFVTLGDADLELKPGFQLYICSRLPNPKLTPELAAKFTIVDCTVAHRGLEDQLLSRFILKEKQELEQQRRRLVTEVRGEVDERLALASDTRKKILAACEEYRPVAHRAMNLYFLIVDFSSVNPMYQTSLSQFAELFERSIDEAEKSVLPAKRVAHILDKLTWNAFTYVSRGLYQDHRAMFGLALASTILISGGRASAEELGLLLGSSAPVEDLPPKPKDWITTSAWQQLCGMQRLRGLQGLGALLAKHSAAWQAWQAAEAPETLPLPGLEELATPLQRVLLVRALRPERTLLAVEGCVGAVLGPQFLLPVVPELGEVVSESKPRTPILNLTSTGSDPTLLIEALAKQRKTKLAVMSLGQGQEGAAQRCVAHGAAEGHWVLLQNVHLNPDFLVQLERTLRGDGLAPHADFRLWLTASPHPHFPIGLLHLCLRLTNEPPSGLKAGMAGFLSWVSQDQLEAINRPDWCQLLYITAFLHCLLQGRRRYGAIGWAAPYAFDQADLAAAVHVLQAQMSEAESKRAPGPNWEALRYLVGAVQYGGRVTEAMDRRLLETIVAYFYAPARLLRGASLAALGAVGIGALTVPDRADLDAFQRAVGALPDVETPELFGLHASADTASRTSQVDQELAVLARLQGTLAAAALLGRLPAALPEPAPASTSAFAACLRQETLELNGALAGVRADVEAALRALTGVGAATPAAATVREALTTRGVPPAWAARTWAAPGLAAWEAGLRARHAQLARWAAAGRPPSPVWLGGLANPAGLLTAVRQEAARRHAAEQWSLEDVVLVVTVTKADASSFRDVHGEGLLVAGLQLEGAGWSRRHDALVEAEPGRGAMPVVQLTAGLPRDRQQGPAFYEAPCYRSPARGQANLVATLPLRTTVDAAHWVMRGAALICGPVNSSGG</sequence>
<gene>
    <name evidence="18" type="ORF">QBZ16_004210</name>
</gene>
<evidence type="ECO:0000256" key="9">
    <source>
        <dbReference type="ARBA" id="ARBA00022846"/>
    </source>
</evidence>
<name>A0AAD9IHJ5_PROWI</name>
<keyword evidence="10" id="KW-0243">Dynein</keyword>
<evidence type="ECO:0000313" key="18">
    <source>
        <dbReference type="EMBL" id="KAK2077365.1"/>
    </source>
</evidence>
<dbReference type="FunFam" id="3.40.50.300:FF:000320">
    <property type="entry name" value="Dynein, axonemal, heavy chain 5"/>
    <property type="match status" value="1"/>
</dbReference>
<dbReference type="Pfam" id="PF12775">
    <property type="entry name" value="AAA_7"/>
    <property type="match status" value="1"/>
</dbReference>
<feature type="coiled-coil region" evidence="16">
    <location>
        <begin position="3073"/>
        <end position="3128"/>
    </location>
</feature>
<dbReference type="Pfam" id="PF12774">
    <property type="entry name" value="AAA_6"/>
    <property type="match status" value="1"/>
</dbReference>
<dbReference type="SMART" id="SM00382">
    <property type="entry name" value="AAA"/>
    <property type="match status" value="3"/>
</dbReference>
<dbReference type="Gene3D" id="1.20.140.100">
    <property type="entry name" value="Dynein heavy chain, N-terminal domain 2"/>
    <property type="match status" value="1"/>
</dbReference>
<organism evidence="18 19">
    <name type="scientific">Prototheca wickerhamii</name>
    <dbReference type="NCBI Taxonomy" id="3111"/>
    <lineage>
        <taxon>Eukaryota</taxon>
        <taxon>Viridiplantae</taxon>
        <taxon>Chlorophyta</taxon>
        <taxon>core chlorophytes</taxon>
        <taxon>Trebouxiophyceae</taxon>
        <taxon>Chlorellales</taxon>
        <taxon>Chlorellaceae</taxon>
        <taxon>Prototheca</taxon>
    </lineage>
</organism>
<dbReference type="GO" id="GO:0005524">
    <property type="term" value="F:ATP binding"/>
    <property type="evidence" value="ECO:0007669"/>
    <property type="project" value="UniProtKB-KW"/>
</dbReference>